<dbReference type="InterPro" id="IPR038078">
    <property type="entry name" value="PhoU-like_sf"/>
</dbReference>
<dbReference type="OrthoDB" id="7738at2157"/>
<keyword evidence="6 7" id="KW-0592">Phosphate transport</keyword>
<dbReference type="Proteomes" id="UP000199079">
    <property type="component" value="Unassembled WGS sequence"/>
</dbReference>
<keyword evidence="10" id="KW-1185">Reference proteome</keyword>
<proteinExistence type="inferred from homology"/>
<dbReference type="SUPFAM" id="SSF109755">
    <property type="entry name" value="PhoU-like"/>
    <property type="match status" value="1"/>
</dbReference>
<evidence type="ECO:0000256" key="2">
    <source>
        <dbReference type="ARBA" id="ARBA00008107"/>
    </source>
</evidence>
<accession>A0A1H3EHW8</accession>
<gene>
    <name evidence="9" type="ORF">SAMN05216564_101453</name>
</gene>
<reference evidence="10" key="1">
    <citation type="submission" date="2016-10" db="EMBL/GenBank/DDBJ databases">
        <authorList>
            <person name="Varghese N."/>
            <person name="Submissions S."/>
        </authorList>
    </citation>
    <scope>NUCLEOTIDE SEQUENCE [LARGE SCALE GENOMIC DNA]</scope>
    <source>
        <strain evidence="10">DC30,IBRC 10041,KCTC 4046</strain>
    </source>
</reference>
<organism evidence="9 10">
    <name type="scientific">Halopenitus persicus</name>
    <dbReference type="NCBI Taxonomy" id="1048396"/>
    <lineage>
        <taxon>Archaea</taxon>
        <taxon>Methanobacteriati</taxon>
        <taxon>Methanobacteriota</taxon>
        <taxon>Stenosarchaea group</taxon>
        <taxon>Halobacteria</taxon>
        <taxon>Halobacteriales</taxon>
        <taxon>Haloferacaceae</taxon>
        <taxon>Halopenitus</taxon>
    </lineage>
</organism>
<dbReference type="InterPro" id="IPR028366">
    <property type="entry name" value="PhoU"/>
</dbReference>
<dbReference type="GeneID" id="43839637"/>
<dbReference type="PIRSF" id="PIRSF003107">
    <property type="entry name" value="PhoU"/>
    <property type="match status" value="1"/>
</dbReference>
<dbReference type="GO" id="GO:0006817">
    <property type="term" value="P:phosphate ion transport"/>
    <property type="evidence" value="ECO:0007669"/>
    <property type="project" value="UniProtKB-KW"/>
</dbReference>
<dbReference type="Gene3D" id="1.20.58.220">
    <property type="entry name" value="Phosphate transport system protein phou homolog 2, domain 2"/>
    <property type="match status" value="1"/>
</dbReference>
<dbReference type="FunFam" id="1.20.58.220:FF:000004">
    <property type="entry name" value="Phosphate-specific transport system accessory protein PhoU"/>
    <property type="match status" value="1"/>
</dbReference>
<dbReference type="EMBL" id="FNPC01000001">
    <property type="protein sequence ID" value="SDX78363.1"/>
    <property type="molecule type" value="Genomic_DNA"/>
</dbReference>
<feature type="domain" description="PhoU" evidence="8">
    <location>
        <begin position="120"/>
        <end position="210"/>
    </location>
</feature>
<dbReference type="RefSeq" id="WP_021072833.1">
    <property type="nucleotide sequence ID" value="NZ_FNPC01000001.1"/>
</dbReference>
<feature type="domain" description="PhoU" evidence="8">
    <location>
        <begin position="20"/>
        <end position="101"/>
    </location>
</feature>
<evidence type="ECO:0000256" key="5">
    <source>
        <dbReference type="ARBA" id="ARBA00022490"/>
    </source>
</evidence>
<comment type="function">
    <text evidence="7">Plays a role in the regulation of phosphate uptake.</text>
</comment>
<dbReference type="NCBIfam" id="TIGR02135">
    <property type="entry name" value="phoU_full"/>
    <property type="match status" value="1"/>
</dbReference>
<evidence type="ECO:0000259" key="8">
    <source>
        <dbReference type="Pfam" id="PF01895"/>
    </source>
</evidence>
<protein>
    <recommendedName>
        <fullName evidence="7">Phosphate-specific transport system accessory protein PhoU</fullName>
    </recommendedName>
</protein>
<dbReference type="AlphaFoldDB" id="A0A1H3EHW8"/>
<sequence length="224" mass="25450">MVRKEYQIKLDELRDDVLYMSEVVAERLRLALDALEQQDGDLGEEVITGDAEVNELYLELERDCIDLIALQQPVAGDLRFIAASFKIITDLERIADLATNLGGYAGEAHHEVYPDVDIQLIGDQTLEMIETAMNAYREETADACYEVSEMDDDVDELCESASELVVRDLIQREQLESDEDIEATMRDVSRLLLTIRDLERVGDHAVNIAARSLYMIENDDDLLY</sequence>
<comment type="subunit">
    <text evidence="3 7">Homodimer.</text>
</comment>
<dbReference type="InterPro" id="IPR026022">
    <property type="entry name" value="PhoU_dom"/>
</dbReference>
<dbReference type="Pfam" id="PF01895">
    <property type="entry name" value="PhoU"/>
    <property type="match status" value="2"/>
</dbReference>
<evidence type="ECO:0000256" key="6">
    <source>
        <dbReference type="ARBA" id="ARBA00022592"/>
    </source>
</evidence>
<evidence type="ECO:0000256" key="1">
    <source>
        <dbReference type="ARBA" id="ARBA00004496"/>
    </source>
</evidence>
<comment type="similarity">
    <text evidence="2 7">Belongs to the PhoU family.</text>
</comment>
<keyword evidence="4 7" id="KW-0813">Transport</keyword>
<evidence type="ECO:0000313" key="9">
    <source>
        <dbReference type="EMBL" id="SDX78363.1"/>
    </source>
</evidence>
<evidence type="ECO:0000256" key="4">
    <source>
        <dbReference type="ARBA" id="ARBA00022448"/>
    </source>
</evidence>
<dbReference type="GO" id="GO:0045936">
    <property type="term" value="P:negative regulation of phosphate metabolic process"/>
    <property type="evidence" value="ECO:0007669"/>
    <property type="project" value="InterPro"/>
</dbReference>
<dbReference type="PANTHER" id="PTHR42930:SF3">
    <property type="entry name" value="PHOSPHATE-SPECIFIC TRANSPORT SYSTEM ACCESSORY PROTEIN PHOU"/>
    <property type="match status" value="1"/>
</dbReference>
<evidence type="ECO:0000256" key="3">
    <source>
        <dbReference type="ARBA" id="ARBA00011738"/>
    </source>
</evidence>
<dbReference type="GO" id="GO:0030643">
    <property type="term" value="P:intracellular phosphate ion homeostasis"/>
    <property type="evidence" value="ECO:0007669"/>
    <property type="project" value="InterPro"/>
</dbReference>
<comment type="subcellular location">
    <subcellularLocation>
        <location evidence="1 7">Cytoplasm</location>
    </subcellularLocation>
</comment>
<dbReference type="PANTHER" id="PTHR42930">
    <property type="entry name" value="PHOSPHATE-SPECIFIC TRANSPORT SYSTEM ACCESSORY PROTEIN PHOU"/>
    <property type="match status" value="1"/>
</dbReference>
<evidence type="ECO:0000256" key="7">
    <source>
        <dbReference type="PIRNR" id="PIRNR003107"/>
    </source>
</evidence>
<keyword evidence="5 7" id="KW-0963">Cytoplasm</keyword>
<evidence type="ECO:0000313" key="10">
    <source>
        <dbReference type="Proteomes" id="UP000199079"/>
    </source>
</evidence>
<dbReference type="GO" id="GO:0005737">
    <property type="term" value="C:cytoplasm"/>
    <property type="evidence" value="ECO:0007669"/>
    <property type="project" value="UniProtKB-SubCell"/>
</dbReference>
<name>A0A1H3EHW8_9EURY</name>